<dbReference type="EMBL" id="JAGMVJ010000021">
    <property type="protein sequence ID" value="KAH7074176.1"/>
    <property type="molecule type" value="Genomic_DNA"/>
</dbReference>
<protein>
    <submittedName>
        <fullName evidence="2">Uncharacterized protein</fullName>
    </submittedName>
</protein>
<reference evidence="2" key="1">
    <citation type="journal article" date="2021" name="Nat. Commun.">
        <title>Genetic determinants of endophytism in the Arabidopsis root mycobiome.</title>
        <authorList>
            <person name="Mesny F."/>
            <person name="Miyauchi S."/>
            <person name="Thiergart T."/>
            <person name="Pickel B."/>
            <person name="Atanasova L."/>
            <person name="Karlsson M."/>
            <person name="Huettel B."/>
            <person name="Barry K.W."/>
            <person name="Haridas S."/>
            <person name="Chen C."/>
            <person name="Bauer D."/>
            <person name="Andreopoulos W."/>
            <person name="Pangilinan J."/>
            <person name="LaButti K."/>
            <person name="Riley R."/>
            <person name="Lipzen A."/>
            <person name="Clum A."/>
            <person name="Drula E."/>
            <person name="Henrissat B."/>
            <person name="Kohler A."/>
            <person name="Grigoriev I.V."/>
            <person name="Martin F.M."/>
            <person name="Hacquard S."/>
        </authorList>
    </citation>
    <scope>NUCLEOTIDE SEQUENCE</scope>
    <source>
        <strain evidence="2">MPI-SDFR-AT-0120</strain>
    </source>
</reference>
<dbReference type="Proteomes" id="UP000813461">
    <property type="component" value="Unassembled WGS sequence"/>
</dbReference>
<dbReference type="AlphaFoldDB" id="A0A8K0QXY0"/>
<name>A0A8K0QXY0_9PLEO</name>
<evidence type="ECO:0000313" key="3">
    <source>
        <dbReference type="Proteomes" id="UP000813461"/>
    </source>
</evidence>
<evidence type="ECO:0000313" key="2">
    <source>
        <dbReference type="EMBL" id="KAH7074176.1"/>
    </source>
</evidence>
<proteinExistence type="predicted"/>
<evidence type="ECO:0000256" key="1">
    <source>
        <dbReference type="SAM" id="MobiDB-lite"/>
    </source>
</evidence>
<dbReference type="OrthoDB" id="3687828at2759"/>
<feature type="compositionally biased region" description="Low complexity" evidence="1">
    <location>
        <begin position="148"/>
        <end position="159"/>
    </location>
</feature>
<feature type="region of interest" description="Disordered" evidence="1">
    <location>
        <begin position="143"/>
        <end position="194"/>
    </location>
</feature>
<feature type="compositionally biased region" description="Basic residues" evidence="1">
    <location>
        <begin position="179"/>
        <end position="190"/>
    </location>
</feature>
<dbReference type="PROSITE" id="PS50890">
    <property type="entry name" value="PUA"/>
    <property type="match status" value="1"/>
</dbReference>
<gene>
    <name evidence="2" type="ORF">FB567DRAFT_505138</name>
</gene>
<sequence length="213" mass="23974">MQDKPVNAQPSIFDFTFEDYKAAGLNIAEQHALIGKIREEVPLIDRDEIDGLMLSEAAKQLELCVFPMCKMMHVDPRAVKRMLDREFRKTYGEDLYSEEDVEVGMGEMPMDSVEDGMEADMTTVVKNEELFMLPFAREESSMFDESSRGGSMAPAGPGPAKKRAKRAPLSTIQKDIRAHQAKRKKQRKGCRVTTLKSRAVAEKWASFESSTSS</sequence>
<organism evidence="2 3">
    <name type="scientific">Paraphoma chrysanthemicola</name>
    <dbReference type="NCBI Taxonomy" id="798071"/>
    <lineage>
        <taxon>Eukaryota</taxon>
        <taxon>Fungi</taxon>
        <taxon>Dikarya</taxon>
        <taxon>Ascomycota</taxon>
        <taxon>Pezizomycotina</taxon>
        <taxon>Dothideomycetes</taxon>
        <taxon>Pleosporomycetidae</taxon>
        <taxon>Pleosporales</taxon>
        <taxon>Pleosporineae</taxon>
        <taxon>Phaeosphaeriaceae</taxon>
        <taxon>Paraphoma</taxon>
    </lineage>
</organism>
<accession>A0A8K0QXY0</accession>
<comment type="caution">
    <text evidence="2">The sequence shown here is derived from an EMBL/GenBank/DDBJ whole genome shotgun (WGS) entry which is preliminary data.</text>
</comment>
<keyword evidence="3" id="KW-1185">Reference proteome</keyword>